<feature type="compositionally biased region" description="Polar residues" evidence="1">
    <location>
        <begin position="504"/>
        <end position="514"/>
    </location>
</feature>
<accession>S8DSN3</accession>
<dbReference type="OrthoDB" id="2436145at2759"/>
<sequence>MALKNDEWVLSFDATTVTCRGCRKVCKLNRKRRYALGNWAQHRDECEFITGKRKIRAAVKRQLFPYKYPSEIKQEHDIPLDGNAKVEEKDWTLPEQRRLDRQLQGFARWIVDFDDRSVRSTTCEGNTRNAHAICDKCTHLAKDESLKHAIRRAQHVASLTIDEQQAVQARREKYMRKTLTSSDGRNLQAVLDDPITRGVLMSIDKGDKVGCFLRLYQQAKDGKLSKYETFMGICQVLNDRAWRESQPDAKKLLHGMRYSAELWNFFILMRSYGGDSAQQYNILAQELGFASLRSTRYFVKKSDDALQSGELEYENVARVKRFLDTFGLSGVPVAVGSDCTKVRKRLSYSNDHGCHILGSTLPLSECRVEDADDIDALVRRVEDENVFATQTRAIMIKTPLPQIPPMVVALLPTSGSDTAQKIHELHVQLLKMAAQLAISIIVYAADGAASELDAQAMMDMLPSEKDPLIYQYPLYGVYLRAPVFEHTGPLISVQDPSHGRKTARNQPQHGTHTASLGKGYLVNRSLVQLCEVGKSGLRRSDVEKVDKQDDGAARRLFHHMALEAMTYTGEDDSQYIKDEFTGMFPFCPWLLGTDFLEHFFGLARCMLPNFTYAELLKLVKHVMLRQKILLSRKPGTIPKSEREARSGYLFDFDNTPLTPNELRESHVKLTITDLNGLVELAANEASKIARQLLHMKVAKPGSKHPWVLAGLDSKYRSQAHRKRTMADIVDDDDDSAWESDLEEDLHDDSEPDDAILDEPLAATAGLDPSATSMALRLQDSTQHCARYAALCEDYETSRTELEGLSLDTLAVTASLIPDATRAHAPTASQSANGDALPEDAMMSAILDKDRKVSVAAMLRARQKHQSGTAVKSERVIALDPKFALSKLDGVMTGKDAERQPRAKGKMSVKEAAHRVRITQVLHSELQREKTTREHRYETQSKKIQKIAEQKQSSMLLLFIYS</sequence>
<name>S8DSN3_FOMSC</name>
<organism evidence="2 3">
    <name type="scientific">Fomitopsis schrenkii</name>
    <name type="common">Brown rot fungus</name>
    <dbReference type="NCBI Taxonomy" id="2126942"/>
    <lineage>
        <taxon>Eukaryota</taxon>
        <taxon>Fungi</taxon>
        <taxon>Dikarya</taxon>
        <taxon>Basidiomycota</taxon>
        <taxon>Agaricomycotina</taxon>
        <taxon>Agaricomycetes</taxon>
        <taxon>Polyporales</taxon>
        <taxon>Fomitopsis</taxon>
    </lineage>
</organism>
<dbReference type="STRING" id="743788.S8DSN3"/>
<keyword evidence="3" id="KW-1185">Reference proteome</keyword>
<proteinExistence type="predicted"/>
<dbReference type="HOGENOM" id="CLU_003111_0_0_1"/>
<protein>
    <submittedName>
        <fullName evidence="2">Uncharacterized protein</fullName>
    </submittedName>
</protein>
<dbReference type="InParanoid" id="S8DSN3"/>
<evidence type="ECO:0000256" key="1">
    <source>
        <dbReference type="SAM" id="MobiDB-lite"/>
    </source>
</evidence>
<reference evidence="2 3" key="1">
    <citation type="journal article" date="2012" name="Science">
        <title>The Paleozoic origin of enzymatic lignin decomposition reconstructed from 31 fungal genomes.</title>
        <authorList>
            <person name="Floudas D."/>
            <person name="Binder M."/>
            <person name="Riley R."/>
            <person name="Barry K."/>
            <person name="Blanchette R.A."/>
            <person name="Henrissat B."/>
            <person name="Martinez A.T."/>
            <person name="Otillar R."/>
            <person name="Spatafora J.W."/>
            <person name="Yadav J.S."/>
            <person name="Aerts A."/>
            <person name="Benoit I."/>
            <person name="Boyd A."/>
            <person name="Carlson A."/>
            <person name="Copeland A."/>
            <person name="Coutinho P.M."/>
            <person name="de Vries R.P."/>
            <person name="Ferreira P."/>
            <person name="Findley K."/>
            <person name="Foster B."/>
            <person name="Gaskell J."/>
            <person name="Glotzer D."/>
            <person name="Gorecki P."/>
            <person name="Heitman J."/>
            <person name="Hesse C."/>
            <person name="Hori C."/>
            <person name="Igarashi K."/>
            <person name="Jurgens J.A."/>
            <person name="Kallen N."/>
            <person name="Kersten P."/>
            <person name="Kohler A."/>
            <person name="Kuees U."/>
            <person name="Kumar T.K.A."/>
            <person name="Kuo A."/>
            <person name="LaButti K."/>
            <person name="Larrondo L.F."/>
            <person name="Lindquist E."/>
            <person name="Ling A."/>
            <person name="Lombard V."/>
            <person name="Lucas S."/>
            <person name="Lundell T."/>
            <person name="Martin R."/>
            <person name="McLaughlin D.J."/>
            <person name="Morgenstern I."/>
            <person name="Morin E."/>
            <person name="Murat C."/>
            <person name="Nagy L.G."/>
            <person name="Nolan M."/>
            <person name="Ohm R.A."/>
            <person name="Patyshakuliyeva A."/>
            <person name="Rokas A."/>
            <person name="Ruiz-Duenas F.J."/>
            <person name="Sabat G."/>
            <person name="Salamov A."/>
            <person name="Samejima M."/>
            <person name="Schmutz J."/>
            <person name="Slot J.C."/>
            <person name="St John F."/>
            <person name="Stenlid J."/>
            <person name="Sun H."/>
            <person name="Sun S."/>
            <person name="Syed K."/>
            <person name="Tsang A."/>
            <person name="Wiebenga A."/>
            <person name="Young D."/>
            <person name="Pisabarro A."/>
            <person name="Eastwood D.C."/>
            <person name="Martin F."/>
            <person name="Cullen D."/>
            <person name="Grigoriev I.V."/>
            <person name="Hibbett D.S."/>
        </authorList>
    </citation>
    <scope>NUCLEOTIDE SEQUENCE</scope>
    <source>
        <strain evidence="3">FP-58527</strain>
    </source>
</reference>
<dbReference type="EMBL" id="KE504241">
    <property type="protein sequence ID" value="EPS94193.1"/>
    <property type="molecule type" value="Genomic_DNA"/>
</dbReference>
<evidence type="ECO:0000313" key="3">
    <source>
        <dbReference type="Proteomes" id="UP000015241"/>
    </source>
</evidence>
<feature type="region of interest" description="Disordered" evidence="1">
    <location>
        <begin position="492"/>
        <end position="514"/>
    </location>
</feature>
<gene>
    <name evidence="2" type="ORF">FOMPIDRAFT_1134785</name>
</gene>
<dbReference type="AlphaFoldDB" id="S8DSN3"/>
<dbReference type="eggNOG" id="ENOG502QUPU">
    <property type="taxonomic scope" value="Eukaryota"/>
</dbReference>
<evidence type="ECO:0000313" key="2">
    <source>
        <dbReference type="EMBL" id="EPS94193.1"/>
    </source>
</evidence>
<dbReference type="Proteomes" id="UP000015241">
    <property type="component" value="Unassembled WGS sequence"/>
</dbReference>